<name>A0A242N7W7_CABSO</name>
<organism evidence="1 2">
    <name type="scientific">Caballeronia sordidicola</name>
    <name type="common">Burkholderia sordidicola</name>
    <dbReference type="NCBI Taxonomy" id="196367"/>
    <lineage>
        <taxon>Bacteria</taxon>
        <taxon>Pseudomonadati</taxon>
        <taxon>Pseudomonadota</taxon>
        <taxon>Betaproteobacteria</taxon>
        <taxon>Burkholderiales</taxon>
        <taxon>Burkholderiaceae</taxon>
        <taxon>Caballeronia</taxon>
    </lineage>
</organism>
<comment type="caution">
    <text evidence="1">The sequence shown here is derived from an EMBL/GenBank/DDBJ whole genome shotgun (WGS) entry which is preliminary data.</text>
</comment>
<proteinExistence type="predicted"/>
<gene>
    <name evidence="1" type="ORF">PAMC26577_01155</name>
</gene>
<sequence>MHKLELHNLYEVGQLLLNSPDPLPLFRLLNFYITHALE</sequence>
<protein>
    <submittedName>
        <fullName evidence="1">Uncharacterized protein</fullName>
    </submittedName>
</protein>
<dbReference type="Proteomes" id="UP000195221">
    <property type="component" value="Unassembled WGS sequence"/>
</dbReference>
<evidence type="ECO:0000313" key="1">
    <source>
        <dbReference type="EMBL" id="OTP79504.1"/>
    </source>
</evidence>
<dbReference type="EMBL" id="NBTZ01000009">
    <property type="protein sequence ID" value="OTP79504.1"/>
    <property type="molecule type" value="Genomic_DNA"/>
</dbReference>
<evidence type="ECO:0000313" key="2">
    <source>
        <dbReference type="Proteomes" id="UP000195221"/>
    </source>
</evidence>
<dbReference type="AlphaFoldDB" id="A0A242N7W7"/>
<accession>A0A242N7W7</accession>
<reference evidence="1 2" key="1">
    <citation type="submission" date="2017-03" db="EMBL/GenBank/DDBJ databases">
        <title>Genome analysis of strain PAMC 26577.</title>
        <authorList>
            <person name="Oh H.-M."/>
            <person name="Yang J.-A."/>
        </authorList>
    </citation>
    <scope>NUCLEOTIDE SEQUENCE [LARGE SCALE GENOMIC DNA]</scope>
    <source>
        <strain evidence="1 2">PAMC 26577</strain>
    </source>
</reference>